<dbReference type="Pfam" id="PF01590">
    <property type="entry name" value="GAF"/>
    <property type="match status" value="1"/>
</dbReference>
<dbReference type="OrthoDB" id="114445at2"/>
<sequence>MFSPSSADTGLEVTDLQSDSAFATRLVRLRNVTVIPEGMRRIAHALVEHPENILQVLVETAVELCGADSSAISVEKEDRTEDAYYQWVAIAGRYSNMYNAVFPYYHSGCRICLERGGPQHVRAFKRYFDILGITAPIVTDGLMFPWQTDETRGTIYILAHERQEAFDQGDVAIMEILADFAAIGVRQLRQQKLLMERAGLVAEAAMANKLAHKINNPLQSLTNVLYLAAEGYHGESAKIVGCQALDDLERLCSLVRELLSLPHQQAH</sequence>
<feature type="domain" description="GAF" evidence="1">
    <location>
        <begin position="50"/>
        <end position="183"/>
    </location>
</feature>
<dbReference type="Gene3D" id="3.30.450.40">
    <property type="match status" value="1"/>
</dbReference>
<organism evidence="2 3">
    <name type="scientific">Edaphobacter aggregans</name>
    <dbReference type="NCBI Taxonomy" id="570835"/>
    <lineage>
        <taxon>Bacteria</taxon>
        <taxon>Pseudomonadati</taxon>
        <taxon>Acidobacteriota</taxon>
        <taxon>Terriglobia</taxon>
        <taxon>Terriglobales</taxon>
        <taxon>Acidobacteriaceae</taxon>
        <taxon>Edaphobacter</taxon>
    </lineage>
</organism>
<dbReference type="InterPro" id="IPR003018">
    <property type="entry name" value="GAF"/>
</dbReference>
<keyword evidence="3" id="KW-1185">Reference proteome</keyword>
<evidence type="ECO:0000313" key="3">
    <source>
        <dbReference type="Proteomes" id="UP000269669"/>
    </source>
</evidence>
<dbReference type="InterPro" id="IPR029016">
    <property type="entry name" value="GAF-like_dom_sf"/>
</dbReference>
<proteinExistence type="predicted"/>
<comment type="caution">
    <text evidence="2">The sequence shown here is derived from an EMBL/GenBank/DDBJ whole genome shotgun (WGS) entry which is preliminary data.</text>
</comment>
<dbReference type="RefSeq" id="WP_125485667.1">
    <property type="nucleotide sequence ID" value="NZ_RSDW01000001.1"/>
</dbReference>
<name>A0A428MJV4_9BACT</name>
<evidence type="ECO:0000259" key="1">
    <source>
        <dbReference type="Pfam" id="PF01590"/>
    </source>
</evidence>
<gene>
    <name evidence="2" type="ORF">EDE15_2674</name>
</gene>
<reference evidence="2 3" key="1">
    <citation type="submission" date="2018-12" db="EMBL/GenBank/DDBJ databases">
        <title>Sequencing of bacterial isolates from soil warming experiment in Harvard Forest, Massachusetts, USA.</title>
        <authorList>
            <person name="Deangelis K."/>
        </authorList>
    </citation>
    <scope>NUCLEOTIDE SEQUENCE [LARGE SCALE GENOMIC DNA]</scope>
    <source>
        <strain evidence="2 3">EB153</strain>
    </source>
</reference>
<protein>
    <recommendedName>
        <fullName evidence="1">GAF domain-containing protein</fullName>
    </recommendedName>
</protein>
<dbReference type="Proteomes" id="UP000269669">
    <property type="component" value="Unassembled WGS sequence"/>
</dbReference>
<dbReference type="EMBL" id="RSDW01000001">
    <property type="protein sequence ID" value="RSL17146.1"/>
    <property type="molecule type" value="Genomic_DNA"/>
</dbReference>
<evidence type="ECO:0000313" key="2">
    <source>
        <dbReference type="EMBL" id="RSL17146.1"/>
    </source>
</evidence>
<dbReference type="SUPFAM" id="SSF55781">
    <property type="entry name" value="GAF domain-like"/>
    <property type="match status" value="1"/>
</dbReference>
<dbReference type="AlphaFoldDB" id="A0A428MJV4"/>
<accession>A0A428MJV4</accession>